<dbReference type="EMBL" id="VFQX01000060">
    <property type="protein sequence ID" value="KAF0973426.1"/>
    <property type="molecule type" value="Genomic_DNA"/>
</dbReference>
<name>A0A6A5BFL5_NAEFO</name>
<dbReference type="RefSeq" id="XP_044558139.1">
    <property type="nucleotide sequence ID" value="XM_044711951.1"/>
</dbReference>
<gene>
    <name evidence="1" type="ORF">FDP41_008130</name>
</gene>
<accession>A0A6A5BFL5</accession>
<keyword evidence="2" id="KW-1185">Reference proteome</keyword>
<evidence type="ECO:0000313" key="2">
    <source>
        <dbReference type="Proteomes" id="UP000444721"/>
    </source>
</evidence>
<proteinExistence type="predicted"/>
<organism evidence="1 2">
    <name type="scientific">Naegleria fowleri</name>
    <name type="common">Brain eating amoeba</name>
    <dbReference type="NCBI Taxonomy" id="5763"/>
    <lineage>
        <taxon>Eukaryota</taxon>
        <taxon>Discoba</taxon>
        <taxon>Heterolobosea</taxon>
        <taxon>Tetramitia</taxon>
        <taxon>Eutetramitia</taxon>
        <taxon>Vahlkampfiidae</taxon>
        <taxon>Naegleria</taxon>
    </lineage>
</organism>
<sequence length="123" mass="14243">MTFVCCDIPHTKKIVKSCKNLLVVDWTKNHKAILLPNILPPHITIDTLILNANQLEFCFEFEFQINQLYIDTTKNLTDLENVISFALFQLKKDLKFPIRLPYCLKEPLQFGIDILDCGGIKFT</sequence>
<dbReference type="AlphaFoldDB" id="A0A6A5BFL5"/>
<dbReference type="VEuPathDB" id="AmoebaDB:NfTy_091910"/>
<dbReference type="VEuPathDB" id="AmoebaDB:FDP41_008130"/>
<protein>
    <submittedName>
        <fullName evidence="1">Uncharacterized protein</fullName>
    </submittedName>
</protein>
<reference evidence="1 2" key="1">
    <citation type="journal article" date="2019" name="Sci. Rep.">
        <title>Nanopore sequencing improves the draft genome of the human pathogenic amoeba Naegleria fowleri.</title>
        <authorList>
            <person name="Liechti N."/>
            <person name="Schurch N."/>
            <person name="Bruggmann R."/>
            <person name="Wittwer M."/>
        </authorList>
    </citation>
    <scope>NUCLEOTIDE SEQUENCE [LARGE SCALE GENOMIC DNA]</scope>
    <source>
        <strain evidence="1 2">ATCC 30894</strain>
    </source>
</reference>
<dbReference type="Proteomes" id="UP000444721">
    <property type="component" value="Unassembled WGS sequence"/>
</dbReference>
<dbReference type="GeneID" id="68115348"/>
<comment type="caution">
    <text evidence="1">The sequence shown here is derived from an EMBL/GenBank/DDBJ whole genome shotgun (WGS) entry which is preliminary data.</text>
</comment>
<evidence type="ECO:0000313" key="1">
    <source>
        <dbReference type="EMBL" id="KAF0973426.1"/>
    </source>
</evidence>